<keyword evidence="3 12" id="KW-0813">Transport</keyword>
<dbReference type="InterPro" id="IPR023051">
    <property type="entry name" value="Kup"/>
</dbReference>
<evidence type="ECO:0000256" key="1">
    <source>
        <dbReference type="ARBA" id="ARBA00004141"/>
    </source>
</evidence>
<comment type="subcellular location">
    <subcellularLocation>
        <location evidence="12">Cell membrane</location>
        <topology evidence="12">Multi-pass membrane protein</topology>
    </subcellularLocation>
    <subcellularLocation>
        <location evidence="1">Membrane</location>
        <topology evidence="1">Multi-pass membrane protein</topology>
    </subcellularLocation>
</comment>
<evidence type="ECO:0000256" key="8">
    <source>
        <dbReference type="ARBA" id="ARBA00022958"/>
    </source>
</evidence>
<protein>
    <recommendedName>
        <fullName evidence="12">Probable potassium transport system protein Kup</fullName>
    </recommendedName>
</protein>
<feature type="transmembrane region" description="Helical" evidence="12">
    <location>
        <begin position="293"/>
        <end position="320"/>
    </location>
</feature>
<feature type="transmembrane region" description="Helical" evidence="12">
    <location>
        <begin position="145"/>
        <end position="161"/>
    </location>
</feature>
<proteinExistence type="inferred from homology"/>
<dbReference type="InterPro" id="IPR003855">
    <property type="entry name" value="K+_transporter"/>
</dbReference>
<evidence type="ECO:0000256" key="4">
    <source>
        <dbReference type="ARBA" id="ARBA00022475"/>
    </source>
</evidence>
<feature type="domain" description="K+ potassium transporter C-terminal" evidence="14">
    <location>
        <begin position="479"/>
        <end position="626"/>
    </location>
</feature>
<dbReference type="Proteomes" id="UP001476282">
    <property type="component" value="Unassembled WGS sequence"/>
</dbReference>
<feature type="transmembrane region" description="Helical" evidence="12">
    <location>
        <begin position="106"/>
        <end position="133"/>
    </location>
</feature>
<organism evidence="15 16">
    <name type="scientific">Haloferula sargassicola</name>
    <dbReference type="NCBI Taxonomy" id="490096"/>
    <lineage>
        <taxon>Bacteria</taxon>
        <taxon>Pseudomonadati</taxon>
        <taxon>Verrucomicrobiota</taxon>
        <taxon>Verrucomicrobiia</taxon>
        <taxon>Verrucomicrobiales</taxon>
        <taxon>Verrucomicrobiaceae</taxon>
        <taxon>Haloferula</taxon>
    </lineage>
</organism>
<evidence type="ECO:0000256" key="7">
    <source>
        <dbReference type="ARBA" id="ARBA00022847"/>
    </source>
</evidence>
<dbReference type="Pfam" id="PF22776">
    <property type="entry name" value="K_trans_C"/>
    <property type="match status" value="1"/>
</dbReference>
<comment type="similarity">
    <text evidence="2 12">Belongs to the HAK/KUP transporter (TC 2.A.72) family.</text>
</comment>
<keyword evidence="16" id="KW-1185">Reference proteome</keyword>
<evidence type="ECO:0000313" key="16">
    <source>
        <dbReference type="Proteomes" id="UP001476282"/>
    </source>
</evidence>
<comment type="function">
    <text evidence="12">Transport of potassium into the cell. Likely operates as a K(+):H(+) symporter.</text>
</comment>
<evidence type="ECO:0000256" key="12">
    <source>
        <dbReference type="HAMAP-Rule" id="MF_01522"/>
    </source>
</evidence>
<feature type="transmembrane region" description="Helical" evidence="12">
    <location>
        <begin position="341"/>
        <end position="361"/>
    </location>
</feature>
<keyword evidence="4 12" id="KW-1003">Cell membrane</keyword>
<sequence>MDKPFSEKIKKPALPVIAALGVVFGDIGTSPLYAFRECFGGAGSAPVSPENLSGAASLIVWSLVFVISLKYLIFILRLDHHGEGGILALATLVESKVEKSHTAARFILLGIAGSALIYADGMLTPAISVLGAVEGLAVSAPAVEHWIVPLTVVILLGLFAVQAKGTGTVGRFFGPVIGLWFASLAVLGVRGILMDPSVLAGLSPHAGITFLIREWQHGLPVLGAVFLAVTGGEALYADLGHFGARPIRLAWFIVVFPALVLNYLGQAALLSVAPAALKNPFYLLAPDALRFPLTLLATAAAVIASQALISGAFSLTSQAVQLGCLPRIRIRHTSAKQQGQVFVPGVNGALGVACVLVVLGFRSSGNLAGAYGIAIALTMAITSVLFFSAARRVWGWPLGKALAVSAAFLVVDLAFLVANSTKILQGGWLPIGVAVFMMIMMTTWLWGRRRTRLREQEEETDMEAFLGQVQRGEIQRVEGLAVYLNGFADTIPGALLHNLKHNHVLHECVVMLHVEMLNRPRVFGHELGFAHEESGAGIHQVTLRFGFLDEPDIPAAMERFLPEELGFEPRAASYFLGRETYGVPPREGWPGRLRWRFFNLMSRNASSAVDYFNLPTNRVVELGARMSCDEE</sequence>
<feature type="transmembrane region" description="Helical" evidence="12">
    <location>
        <begin position="249"/>
        <end position="273"/>
    </location>
</feature>
<keyword evidence="8 12" id="KW-0630">Potassium</keyword>
<evidence type="ECO:0000259" key="14">
    <source>
        <dbReference type="Pfam" id="PF22776"/>
    </source>
</evidence>
<keyword evidence="7 12" id="KW-0769">Symport</keyword>
<feature type="transmembrane region" description="Helical" evidence="12">
    <location>
        <begin position="173"/>
        <end position="193"/>
    </location>
</feature>
<evidence type="ECO:0000256" key="11">
    <source>
        <dbReference type="ARBA" id="ARBA00023136"/>
    </source>
</evidence>
<dbReference type="PANTHER" id="PTHR30540">
    <property type="entry name" value="OSMOTIC STRESS POTASSIUM TRANSPORTER"/>
    <property type="match status" value="1"/>
</dbReference>
<evidence type="ECO:0000256" key="2">
    <source>
        <dbReference type="ARBA" id="ARBA00007019"/>
    </source>
</evidence>
<dbReference type="InterPro" id="IPR053952">
    <property type="entry name" value="K_trans_C"/>
</dbReference>
<feature type="transmembrane region" description="Helical" evidence="12">
    <location>
        <begin position="219"/>
        <end position="237"/>
    </location>
</feature>
<evidence type="ECO:0000256" key="9">
    <source>
        <dbReference type="ARBA" id="ARBA00022989"/>
    </source>
</evidence>
<feature type="transmembrane region" description="Helical" evidence="12">
    <location>
        <begin position="55"/>
        <end position="76"/>
    </location>
</feature>
<keyword evidence="11 12" id="KW-0472">Membrane</keyword>
<dbReference type="PANTHER" id="PTHR30540:SF79">
    <property type="entry name" value="LOW AFFINITY POTASSIUM TRANSPORT SYSTEM PROTEIN KUP"/>
    <property type="match status" value="1"/>
</dbReference>
<reference evidence="15 16" key="1">
    <citation type="submission" date="2024-02" db="EMBL/GenBank/DDBJ databases">
        <title>Haloferula sargassicola NBRC 104335.</title>
        <authorList>
            <person name="Ichikawa N."/>
            <person name="Katano-Makiyama Y."/>
            <person name="Hidaka K."/>
        </authorList>
    </citation>
    <scope>NUCLEOTIDE SEQUENCE [LARGE SCALE GENOMIC DNA]</scope>
    <source>
        <strain evidence="15 16">NBRC 104335</strain>
    </source>
</reference>
<feature type="domain" description="K+ potassium transporter integral membrane" evidence="13">
    <location>
        <begin position="17"/>
        <end position="466"/>
    </location>
</feature>
<gene>
    <name evidence="12 15" type="primary">kup</name>
    <name evidence="15" type="ORF">Hsar01_00070</name>
</gene>
<accession>A0ABP9UGS4</accession>
<evidence type="ECO:0000256" key="6">
    <source>
        <dbReference type="ARBA" id="ARBA00022692"/>
    </source>
</evidence>
<name>A0ABP9UGS4_9BACT</name>
<evidence type="ECO:0000256" key="3">
    <source>
        <dbReference type="ARBA" id="ARBA00022448"/>
    </source>
</evidence>
<feature type="transmembrane region" description="Helical" evidence="12">
    <location>
        <begin position="367"/>
        <end position="389"/>
    </location>
</feature>
<evidence type="ECO:0000256" key="5">
    <source>
        <dbReference type="ARBA" id="ARBA00022538"/>
    </source>
</evidence>
<dbReference type="EMBL" id="BAABRI010000001">
    <property type="protein sequence ID" value="GAA5480866.1"/>
    <property type="molecule type" value="Genomic_DNA"/>
</dbReference>
<evidence type="ECO:0000259" key="13">
    <source>
        <dbReference type="Pfam" id="PF02705"/>
    </source>
</evidence>
<dbReference type="Pfam" id="PF02705">
    <property type="entry name" value="K_trans"/>
    <property type="match status" value="1"/>
</dbReference>
<dbReference type="RefSeq" id="WP_353565025.1">
    <property type="nucleotide sequence ID" value="NZ_BAABRI010000001.1"/>
</dbReference>
<feature type="transmembrane region" description="Helical" evidence="12">
    <location>
        <begin position="401"/>
        <end position="421"/>
    </location>
</feature>
<keyword evidence="6 12" id="KW-0812">Transmembrane</keyword>
<keyword evidence="5 12" id="KW-0633">Potassium transport</keyword>
<feature type="transmembrane region" description="Helical" evidence="12">
    <location>
        <begin position="12"/>
        <end position="35"/>
    </location>
</feature>
<evidence type="ECO:0000256" key="10">
    <source>
        <dbReference type="ARBA" id="ARBA00023065"/>
    </source>
</evidence>
<keyword evidence="9 12" id="KW-1133">Transmembrane helix</keyword>
<comment type="caution">
    <text evidence="15">The sequence shown here is derived from an EMBL/GenBank/DDBJ whole genome shotgun (WGS) entry which is preliminary data.</text>
</comment>
<keyword evidence="10 12" id="KW-0406">Ion transport</keyword>
<evidence type="ECO:0000313" key="15">
    <source>
        <dbReference type="EMBL" id="GAA5480866.1"/>
    </source>
</evidence>
<comment type="catalytic activity">
    <reaction evidence="12">
        <text>K(+)(in) + H(+)(in) = K(+)(out) + H(+)(out)</text>
        <dbReference type="Rhea" id="RHEA:28490"/>
        <dbReference type="ChEBI" id="CHEBI:15378"/>
        <dbReference type="ChEBI" id="CHEBI:29103"/>
    </reaction>
</comment>
<feature type="transmembrane region" description="Helical" evidence="12">
    <location>
        <begin position="427"/>
        <end position="446"/>
    </location>
</feature>
<dbReference type="HAMAP" id="MF_01522">
    <property type="entry name" value="Kup"/>
    <property type="match status" value="1"/>
</dbReference>
<dbReference type="InterPro" id="IPR053951">
    <property type="entry name" value="K_trans_N"/>
</dbReference>